<keyword evidence="2" id="KW-1185">Reference proteome</keyword>
<evidence type="ECO:0000313" key="1">
    <source>
        <dbReference type="EMBL" id="MQM07986.1"/>
    </source>
</evidence>
<name>A0A843WJV3_COLES</name>
<organism evidence="1 2">
    <name type="scientific">Colocasia esculenta</name>
    <name type="common">Wild taro</name>
    <name type="synonym">Arum esculentum</name>
    <dbReference type="NCBI Taxonomy" id="4460"/>
    <lineage>
        <taxon>Eukaryota</taxon>
        <taxon>Viridiplantae</taxon>
        <taxon>Streptophyta</taxon>
        <taxon>Embryophyta</taxon>
        <taxon>Tracheophyta</taxon>
        <taxon>Spermatophyta</taxon>
        <taxon>Magnoliopsida</taxon>
        <taxon>Liliopsida</taxon>
        <taxon>Araceae</taxon>
        <taxon>Aroideae</taxon>
        <taxon>Colocasieae</taxon>
        <taxon>Colocasia</taxon>
    </lineage>
</organism>
<dbReference type="EMBL" id="NMUH01004005">
    <property type="protein sequence ID" value="MQM07986.1"/>
    <property type="molecule type" value="Genomic_DNA"/>
</dbReference>
<dbReference type="Proteomes" id="UP000652761">
    <property type="component" value="Unassembled WGS sequence"/>
</dbReference>
<proteinExistence type="predicted"/>
<gene>
    <name evidence="1" type="ORF">Taro_040835</name>
</gene>
<comment type="caution">
    <text evidence="1">The sequence shown here is derived from an EMBL/GenBank/DDBJ whole genome shotgun (WGS) entry which is preliminary data.</text>
</comment>
<accession>A0A843WJV3</accession>
<dbReference type="AlphaFoldDB" id="A0A843WJV3"/>
<sequence>MLLVCPLSIKPRPQASQAHNLNRLATTMPIHRTLDLIRKLTQGRVKHNKWKVLSQDLHFTT</sequence>
<protein>
    <submittedName>
        <fullName evidence="1">Uncharacterized protein</fullName>
    </submittedName>
</protein>
<evidence type="ECO:0000313" key="2">
    <source>
        <dbReference type="Proteomes" id="UP000652761"/>
    </source>
</evidence>
<reference evidence="1" key="1">
    <citation type="submission" date="2017-07" db="EMBL/GenBank/DDBJ databases">
        <title>Taro Niue Genome Assembly and Annotation.</title>
        <authorList>
            <person name="Atibalentja N."/>
            <person name="Keating K."/>
            <person name="Fields C.J."/>
        </authorList>
    </citation>
    <scope>NUCLEOTIDE SEQUENCE</scope>
    <source>
        <strain evidence="1">Niue_2</strain>
        <tissue evidence="1">Leaf</tissue>
    </source>
</reference>